<reference evidence="2 3" key="1">
    <citation type="submission" date="2023-10" db="EMBL/GenBank/DDBJ databases">
        <title>Genome-Wide Identification Analysis in wild type Solanum Pinnatisectum Reveals Some Genes Defensing Phytophthora Infestans.</title>
        <authorList>
            <person name="Sun C."/>
        </authorList>
    </citation>
    <scope>NUCLEOTIDE SEQUENCE [LARGE SCALE GENOMIC DNA]</scope>
    <source>
        <strain evidence="2">LQN</strain>
        <tissue evidence="2">Leaf</tissue>
    </source>
</reference>
<dbReference type="Pfam" id="PF00646">
    <property type="entry name" value="F-box"/>
    <property type="match status" value="1"/>
</dbReference>
<organism evidence="2 3">
    <name type="scientific">Solanum pinnatisectum</name>
    <name type="common">tansyleaf nightshade</name>
    <dbReference type="NCBI Taxonomy" id="50273"/>
    <lineage>
        <taxon>Eukaryota</taxon>
        <taxon>Viridiplantae</taxon>
        <taxon>Streptophyta</taxon>
        <taxon>Embryophyta</taxon>
        <taxon>Tracheophyta</taxon>
        <taxon>Spermatophyta</taxon>
        <taxon>Magnoliopsida</taxon>
        <taxon>eudicotyledons</taxon>
        <taxon>Gunneridae</taxon>
        <taxon>Pentapetalae</taxon>
        <taxon>asterids</taxon>
        <taxon>lamiids</taxon>
        <taxon>Solanales</taxon>
        <taxon>Solanaceae</taxon>
        <taxon>Solanoideae</taxon>
        <taxon>Solaneae</taxon>
        <taxon>Solanum</taxon>
    </lineage>
</organism>
<dbReference type="InterPro" id="IPR036047">
    <property type="entry name" value="F-box-like_dom_sf"/>
</dbReference>
<feature type="domain" description="F-box" evidence="1">
    <location>
        <begin position="7"/>
        <end position="46"/>
    </location>
</feature>
<gene>
    <name evidence="2" type="ORF">R3W88_026588</name>
</gene>
<dbReference type="SUPFAM" id="SSF81383">
    <property type="entry name" value="F-box domain"/>
    <property type="match status" value="1"/>
</dbReference>
<comment type="caution">
    <text evidence="2">The sequence shown here is derived from an EMBL/GenBank/DDBJ whole genome shotgun (WGS) entry which is preliminary data.</text>
</comment>
<dbReference type="InterPro" id="IPR050796">
    <property type="entry name" value="SCF_F-box_component"/>
</dbReference>
<dbReference type="SMART" id="SM00256">
    <property type="entry name" value="FBOX"/>
    <property type="match status" value="1"/>
</dbReference>
<name>A0AAV9LEM9_9SOLN</name>
<dbReference type="InterPro" id="IPR001810">
    <property type="entry name" value="F-box_dom"/>
</dbReference>
<sequence length="143" mass="16435">MADSYFLPEILGEILLKLPAKSLLRFITVCESWHSIITSFPFISAHLAQTPHSDTLFVRFYVSTSHRENYSLFQDSNNQPFYLNFTLELNFQFNCQLGYFRIVGSCNGIMCLADDLFGELQSLILWNPSIQKFIALPMPSIKP</sequence>
<dbReference type="PANTHER" id="PTHR31672">
    <property type="entry name" value="BNACNNG10540D PROTEIN"/>
    <property type="match status" value="1"/>
</dbReference>
<dbReference type="PANTHER" id="PTHR31672:SF13">
    <property type="entry name" value="F-BOX PROTEIN CPR30-LIKE"/>
    <property type="match status" value="1"/>
</dbReference>
<evidence type="ECO:0000313" key="2">
    <source>
        <dbReference type="EMBL" id="KAK4723809.1"/>
    </source>
</evidence>
<dbReference type="Gene3D" id="1.20.1280.50">
    <property type="match status" value="1"/>
</dbReference>
<dbReference type="AlphaFoldDB" id="A0AAV9LEM9"/>
<evidence type="ECO:0000313" key="3">
    <source>
        <dbReference type="Proteomes" id="UP001311915"/>
    </source>
</evidence>
<accession>A0AAV9LEM9</accession>
<dbReference type="EMBL" id="JAWPEI010000006">
    <property type="protein sequence ID" value="KAK4723809.1"/>
    <property type="molecule type" value="Genomic_DNA"/>
</dbReference>
<proteinExistence type="predicted"/>
<dbReference type="Proteomes" id="UP001311915">
    <property type="component" value="Unassembled WGS sequence"/>
</dbReference>
<keyword evidence="3" id="KW-1185">Reference proteome</keyword>
<protein>
    <recommendedName>
        <fullName evidence="1">F-box domain-containing protein</fullName>
    </recommendedName>
</protein>
<evidence type="ECO:0000259" key="1">
    <source>
        <dbReference type="SMART" id="SM00256"/>
    </source>
</evidence>